<feature type="chain" id="PRO_5001829532" evidence="1">
    <location>
        <begin position="24"/>
        <end position="106"/>
    </location>
</feature>
<keyword evidence="3" id="KW-1185">Reference proteome</keyword>
<evidence type="ECO:0000313" key="2">
    <source>
        <dbReference type="EMBL" id="KFM62656.1"/>
    </source>
</evidence>
<keyword evidence="1" id="KW-0732">Signal</keyword>
<dbReference type="InterPro" id="IPR009030">
    <property type="entry name" value="Growth_fac_rcpt_cys_sf"/>
</dbReference>
<proteinExistence type="predicted"/>
<sequence length="106" mass="11780">MKSAVYCLMFVAVCTLVIMMVECRSPRMCPEECDQSTCQKVSCKCGSFEDECNCCPICYKCPGEVCSTLQGDVCAGDKKCRHTREMNAVDRYNNPGLCMDPSEGYP</sequence>
<dbReference type="OMA" id="CHACPNE"/>
<protein>
    <submittedName>
        <fullName evidence="2">Uncharacterized protein</fullName>
    </submittedName>
</protein>
<accession>A0A087TC17</accession>
<dbReference type="Proteomes" id="UP000054359">
    <property type="component" value="Unassembled WGS sequence"/>
</dbReference>
<feature type="signal peptide" evidence="1">
    <location>
        <begin position="1"/>
        <end position="23"/>
    </location>
</feature>
<dbReference type="SUPFAM" id="SSF57184">
    <property type="entry name" value="Growth factor receptor domain"/>
    <property type="match status" value="1"/>
</dbReference>
<gene>
    <name evidence="2" type="ORF">X975_00469</name>
</gene>
<evidence type="ECO:0000256" key="1">
    <source>
        <dbReference type="SAM" id="SignalP"/>
    </source>
</evidence>
<dbReference type="AlphaFoldDB" id="A0A087TC17"/>
<reference evidence="2 3" key="1">
    <citation type="submission" date="2013-11" db="EMBL/GenBank/DDBJ databases">
        <title>Genome sequencing of Stegodyphus mimosarum.</title>
        <authorList>
            <person name="Bechsgaard J."/>
        </authorList>
    </citation>
    <scope>NUCLEOTIDE SEQUENCE [LARGE SCALE GENOMIC DNA]</scope>
</reference>
<feature type="non-terminal residue" evidence="2">
    <location>
        <position position="106"/>
    </location>
</feature>
<evidence type="ECO:0000313" key="3">
    <source>
        <dbReference type="Proteomes" id="UP000054359"/>
    </source>
</evidence>
<organism evidence="2 3">
    <name type="scientific">Stegodyphus mimosarum</name>
    <name type="common">African social velvet spider</name>
    <dbReference type="NCBI Taxonomy" id="407821"/>
    <lineage>
        <taxon>Eukaryota</taxon>
        <taxon>Metazoa</taxon>
        <taxon>Ecdysozoa</taxon>
        <taxon>Arthropoda</taxon>
        <taxon>Chelicerata</taxon>
        <taxon>Arachnida</taxon>
        <taxon>Araneae</taxon>
        <taxon>Araneomorphae</taxon>
        <taxon>Entelegynae</taxon>
        <taxon>Eresoidea</taxon>
        <taxon>Eresidae</taxon>
        <taxon>Stegodyphus</taxon>
    </lineage>
</organism>
<dbReference type="EMBL" id="KK114535">
    <property type="protein sequence ID" value="KFM62656.1"/>
    <property type="molecule type" value="Genomic_DNA"/>
</dbReference>
<name>A0A087TC17_STEMI</name>
<dbReference type="OrthoDB" id="6406784at2759"/>